<dbReference type="AlphaFoldDB" id="A0A918WPF4"/>
<accession>A0A918WPF4</accession>
<evidence type="ECO:0000313" key="2">
    <source>
        <dbReference type="Proteomes" id="UP000638981"/>
    </source>
</evidence>
<reference evidence="1" key="1">
    <citation type="journal article" date="2014" name="Int. J. Syst. Evol. Microbiol.">
        <title>Complete genome sequence of Corynebacterium casei LMG S-19264T (=DSM 44701T), isolated from a smear-ripened cheese.</title>
        <authorList>
            <consortium name="US DOE Joint Genome Institute (JGI-PGF)"/>
            <person name="Walter F."/>
            <person name="Albersmeier A."/>
            <person name="Kalinowski J."/>
            <person name="Ruckert C."/>
        </authorList>
    </citation>
    <scope>NUCLEOTIDE SEQUENCE</scope>
    <source>
        <strain evidence="1">KCTC 23310</strain>
    </source>
</reference>
<gene>
    <name evidence="1" type="ORF">GCM10007315_27430</name>
</gene>
<dbReference type="Proteomes" id="UP000638981">
    <property type="component" value="Unassembled WGS sequence"/>
</dbReference>
<comment type="caution">
    <text evidence="1">The sequence shown here is derived from an EMBL/GenBank/DDBJ whole genome shotgun (WGS) entry which is preliminary data.</text>
</comment>
<protein>
    <submittedName>
        <fullName evidence="1">Uncharacterized protein</fullName>
    </submittedName>
</protein>
<name>A0A918WPF4_9RHOB</name>
<keyword evidence="2" id="KW-1185">Reference proteome</keyword>
<organism evidence="1 2">
    <name type="scientific">Neogemmobacter tilapiae</name>
    <dbReference type="NCBI Taxonomy" id="875041"/>
    <lineage>
        <taxon>Bacteria</taxon>
        <taxon>Pseudomonadati</taxon>
        <taxon>Pseudomonadota</taxon>
        <taxon>Alphaproteobacteria</taxon>
        <taxon>Rhodobacterales</taxon>
        <taxon>Paracoccaceae</taxon>
        <taxon>Neogemmobacter</taxon>
    </lineage>
</organism>
<proteinExistence type="predicted"/>
<evidence type="ECO:0000313" key="1">
    <source>
        <dbReference type="EMBL" id="GHC61949.1"/>
    </source>
</evidence>
<sequence length="67" mass="7597">MQICKALNVKVPKVDEDITMDTEWAKANASLRRIWDHTPEGAAIIRRVLDAIADLRLPEADETDRPI</sequence>
<dbReference type="EMBL" id="BMYJ01000009">
    <property type="protein sequence ID" value="GHC61949.1"/>
    <property type="molecule type" value="Genomic_DNA"/>
</dbReference>
<reference evidence="1" key="2">
    <citation type="submission" date="2020-09" db="EMBL/GenBank/DDBJ databases">
        <authorList>
            <person name="Sun Q."/>
            <person name="Kim S."/>
        </authorList>
    </citation>
    <scope>NUCLEOTIDE SEQUENCE</scope>
    <source>
        <strain evidence="1">KCTC 23310</strain>
    </source>
</reference>